<organism evidence="2 3">
    <name type="scientific">Protea cynaroides</name>
    <dbReference type="NCBI Taxonomy" id="273540"/>
    <lineage>
        <taxon>Eukaryota</taxon>
        <taxon>Viridiplantae</taxon>
        <taxon>Streptophyta</taxon>
        <taxon>Embryophyta</taxon>
        <taxon>Tracheophyta</taxon>
        <taxon>Spermatophyta</taxon>
        <taxon>Magnoliopsida</taxon>
        <taxon>Proteales</taxon>
        <taxon>Proteaceae</taxon>
        <taxon>Protea</taxon>
    </lineage>
</organism>
<keyword evidence="3" id="KW-1185">Reference proteome</keyword>
<dbReference type="EMBL" id="JAMYWD010000008">
    <property type="protein sequence ID" value="KAJ4962984.1"/>
    <property type="molecule type" value="Genomic_DNA"/>
</dbReference>
<evidence type="ECO:0000313" key="2">
    <source>
        <dbReference type="EMBL" id="KAJ4962984.1"/>
    </source>
</evidence>
<dbReference type="Proteomes" id="UP001141806">
    <property type="component" value="Unassembled WGS sequence"/>
</dbReference>
<evidence type="ECO:0000256" key="1">
    <source>
        <dbReference type="SAM" id="MobiDB-lite"/>
    </source>
</evidence>
<name>A0A9Q0HBX0_9MAGN</name>
<proteinExistence type="predicted"/>
<evidence type="ECO:0000313" key="3">
    <source>
        <dbReference type="Proteomes" id="UP001141806"/>
    </source>
</evidence>
<comment type="caution">
    <text evidence="2">The sequence shown here is derived from an EMBL/GenBank/DDBJ whole genome shotgun (WGS) entry which is preliminary data.</text>
</comment>
<accession>A0A9Q0HBX0</accession>
<gene>
    <name evidence="2" type="ORF">NE237_022923</name>
</gene>
<dbReference type="OrthoDB" id="1913089at2759"/>
<sequence>MDFSAMEEEAKGKSERSFGEEDEKKARSFRYEDYNNRRVFLRSYPLHWTDDEVDDDYDVMATQGMLDDSKRGKITAIKRRALIVLRWSEGKVLILKKLKNKVCFYLVTCCPFRLKQPSPSLLSIFKCSK</sequence>
<dbReference type="AlphaFoldDB" id="A0A9Q0HBX0"/>
<protein>
    <submittedName>
        <fullName evidence="2">Uncharacterized protein</fullName>
    </submittedName>
</protein>
<reference evidence="2" key="1">
    <citation type="journal article" date="2023" name="Plant J.">
        <title>The genome of the king protea, Protea cynaroides.</title>
        <authorList>
            <person name="Chang J."/>
            <person name="Duong T.A."/>
            <person name="Schoeman C."/>
            <person name="Ma X."/>
            <person name="Roodt D."/>
            <person name="Barker N."/>
            <person name="Li Z."/>
            <person name="Van de Peer Y."/>
            <person name="Mizrachi E."/>
        </authorList>
    </citation>
    <scope>NUCLEOTIDE SEQUENCE</scope>
    <source>
        <tissue evidence="2">Young leaves</tissue>
    </source>
</reference>
<feature type="compositionally biased region" description="Basic and acidic residues" evidence="1">
    <location>
        <begin position="8"/>
        <end position="25"/>
    </location>
</feature>
<feature type="region of interest" description="Disordered" evidence="1">
    <location>
        <begin position="1"/>
        <end position="25"/>
    </location>
</feature>